<sequence>MFGLSKARSVELRRLQNCLLARNYPRSRKLKQKSEKFPIALRGIRCLVLFRQSRPGRYINSLCRCAYVSYHYKQESWSMGMLSGSLERENDTHTP</sequence>
<dbReference type="AlphaFoldDB" id="A0A3B3RXH3"/>
<reference evidence="1" key="2">
    <citation type="submission" date="2025-09" db="UniProtKB">
        <authorList>
            <consortium name="Ensembl"/>
        </authorList>
    </citation>
    <scope>IDENTIFICATION</scope>
</reference>
<proteinExistence type="predicted"/>
<evidence type="ECO:0000313" key="2">
    <source>
        <dbReference type="Proteomes" id="UP000261540"/>
    </source>
</evidence>
<accession>A0A3B3RXH3</accession>
<dbReference type="Proteomes" id="UP000261540">
    <property type="component" value="Unplaced"/>
</dbReference>
<dbReference type="Ensembl" id="ENSPKIT00000003853.1">
    <property type="protein sequence ID" value="ENSPKIP00000023174.1"/>
    <property type="gene ID" value="ENSPKIG00000006909.1"/>
</dbReference>
<reference evidence="1" key="1">
    <citation type="submission" date="2025-08" db="UniProtKB">
        <authorList>
            <consortium name="Ensembl"/>
        </authorList>
    </citation>
    <scope>IDENTIFICATION</scope>
</reference>
<evidence type="ECO:0000313" key="1">
    <source>
        <dbReference type="Ensembl" id="ENSPKIP00000023174.1"/>
    </source>
</evidence>
<name>A0A3B3RXH3_9TELE</name>
<protein>
    <submittedName>
        <fullName evidence="1">Uncharacterized protein</fullName>
    </submittedName>
</protein>
<organism evidence="1 2">
    <name type="scientific">Paramormyrops kingsleyae</name>
    <dbReference type="NCBI Taxonomy" id="1676925"/>
    <lineage>
        <taxon>Eukaryota</taxon>
        <taxon>Metazoa</taxon>
        <taxon>Chordata</taxon>
        <taxon>Craniata</taxon>
        <taxon>Vertebrata</taxon>
        <taxon>Euteleostomi</taxon>
        <taxon>Actinopterygii</taxon>
        <taxon>Neopterygii</taxon>
        <taxon>Teleostei</taxon>
        <taxon>Osteoglossocephala</taxon>
        <taxon>Osteoglossomorpha</taxon>
        <taxon>Osteoglossiformes</taxon>
        <taxon>Mormyridae</taxon>
        <taxon>Paramormyrops</taxon>
    </lineage>
</organism>
<keyword evidence="2" id="KW-1185">Reference proteome</keyword>